<dbReference type="RefSeq" id="WP_242942154.1">
    <property type="nucleotide sequence ID" value="NZ_JADNAH010000034.1"/>
</dbReference>
<gene>
    <name evidence="1" type="ORF">EDD78_102393</name>
</gene>
<dbReference type="Pfam" id="PF08876">
    <property type="entry name" value="DUF1836"/>
    <property type="match status" value="1"/>
</dbReference>
<dbReference type="AlphaFoldDB" id="A0A9X8UKS5"/>
<dbReference type="PANTHER" id="PTHR40056:SF1">
    <property type="entry name" value="DUF1836 DOMAIN-CONTAINING PROTEIN"/>
    <property type="match status" value="1"/>
</dbReference>
<evidence type="ECO:0000313" key="1">
    <source>
        <dbReference type="EMBL" id="TCL44766.1"/>
    </source>
</evidence>
<reference evidence="1 2" key="1">
    <citation type="submission" date="2019-03" db="EMBL/GenBank/DDBJ databases">
        <title>Genomic Encyclopedia of Type Strains, Phase IV (KMG-IV): sequencing the most valuable type-strain genomes for metagenomic binning, comparative biology and taxonomic classification.</title>
        <authorList>
            <person name="Goeker M."/>
        </authorList>
    </citation>
    <scope>NUCLEOTIDE SEQUENCE [LARGE SCALE GENOMIC DNA]</scope>
    <source>
        <strain evidence="1 2">DSM 100433</strain>
    </source>
</reference>
<sequence>MPDMKEEMMDLVRRSFDDDDIPPQSIPDIDLYMDQIITIFDQNLGGNKRYEDDKLLTKTMINNYSKEGVLKPIKGKKYTKEHIIQMLLIYNMKNTLTIQEIKRVLSGVYEEEDFDEKALEECYRQFLTFKQIERDTMPEVIRSMFRKSPIELRGKSDLMVLLLSMSAMSLYMKRMAETVIDEYFGPKE</sequence>
<evidence type="ECO:0000313" key="2">
    <source>
        <dbReference type="Proteomes" id="UP000294682"/>
    </source>
</evidence>
<protein>
    <submittedName>
        <fullName evidence="1">Uncharacterized protein DUF1836</fullName>
    </submittedName>
</protein>
<organism evidence="1 2">
    <name type="scientific">Harryflintia acetispora</name>
    <dbReference type="NCBI Taxonomy" id="1849041"/>
    <lineage>
        <taxon>Bacteria</taxon>
        <taxon>Bacillati</taxon>
        <taxon>Bacillota</taxon>
        <taxon>Clostridia</taxon>
        <taxon>Eubacteriales</taxon>
        <taxon>Oscillospiraceae</taxon>
        <taxon>Harryflintia</taxon>
    </lineage>
</organism>
<comment type="caution">
    <text evidence="1">The sequence shown here is derived from an EMBL/GenBank/DDBJ whole genome shotgun (WGS) entry which is preliminary data.</text>
</comment>
<dbReference type="PANTHER" id="PTHR40056">
    <property type="entry name" value="HYPOTHETICAL CYTOSOLIC PROTEIN"/>
    <property type="match status" value="1"/>
</dbReference>
<proteinExistence type="predicted"/>
<keyword evidence="2" id="KW-1185">Reference proteome</keyword>
<name>A0A9X8UKS5_9FIRM</name>
<dbReference type="InterPro" id="IPR014975">
    <property type="entry name" value="DUF1836"/>
</dbReference>
<dbReference type="EMBL" id="SLUK01000002">
    <property type="protein sequence ID" value="TCL44766.1"/>
    <property type="molecule type" value="Genomic_DNA"/>
</dbReference>
<accession>A0A9X8UKS5</accession>
<dbReference type="Proteomes" id="UP000294682">
    <property type="component" value="Unassembled WGS sequence"/>
</dbReference>